<evidence type="ECO:0000313" key="2">
    <source>
        <dbReference type="Proteomes" id="UP001055811"/>
    </source>
</evidence>
<reference evidence="2" key="1">
    <citation type="journal article" date="2022" name="Mol. Ecol. Resour.">
        <title>The genomes of chicory, endive, great burdock and yacon provide insights into Asteraceae palaeo-polyploidization history and plant inulin production.</title>
        <authorList>
            <person name="Fan W."/>
            <person name="Wang S."/>
            <person name="Wang H."/>
            <person name="Wang A."/>
            <person name="Jiang F."/>
            <person name="Liu H."/>
            <person name="Zhao H."/>
            <person name="Xu D."/>
            <person name="Zhang Y."/>
        </authorList>
    </citation>
    <scope>NUCLEOTIDE SEQUENCE [LARGE SCALE GENOMIC DNA]</scope>
    <source>
        <strain evidence="2">cv. Punajuju</strain>
    </source>
</reference>
<sequence>MESQGATGKPWAPQLTLEDYLNLTNLDVVTSPILRKIIMMHGFNSIKVPKNDLMDAVRSIQLMDAHHSTLEDKFVSSDAFLSLNDVIEDLSAIHWKECCITSIQTVNSTIDFSLKDIDDVAACSSVVIDNGVVGGQKKKKSNLTGKPPIKFTYARKGGK</sequence>
<keyword evidence="2" id="KW-1185">Reference proteome</keyword>
<proteinExistence type="predicted"/>
<dbReference type="Proteomes" id="UP001055811">
    <property type="component" value="Linkage Group LG02"/>
</dbReference>
<organism evidence="1 2">
    <name type="scientific">Cichorium intybus</name>
    <name type="common">Chicory</name>
    <dbReference type="NCBI Taxonomy" id="13427"/>
    <lineage>
        <taxon>Eukaryota</taxon>
        <taxon>Viridiplantae</taxon>
        <taxon>Streptophyta</taxon>
        <taxon>Embryophyta</taxon>
        <taxon>Tracheophyta</taxon>
        <taxon>Spermatophyta</taxon>
        <taxon>Magnoliopsida</taxon>
        <taxon>eudicotyledons</taxon>
        <taxon>Gunneridae</taxon>
        <taxon>Pentapetalae</taxon>
        <taxon>asterids</taxon>
        <taxon>campanulids</taxon>
        <taxon>Asterales</taxon>
        <taxon>Asteraceae</taxon>
        <taxon>Cichorioideae</taxon>
        <taxon>Cichorieae</taxon>
        <taxon>Cichoriinae</taxon>
        <taxon>Cichorium</taxon>
    </lineage>
</organism>
<protein>
    <submittedName>
        <fullName evidence="1">Uncharacterized protein</fullName>
    </submittedName>
</protein>
<dbReference type="EMBL" id="CM042010">
    <property type="protein sequence ID" value="KAI3781077.1"/>
    <property type="molecule type" value="Genomic_DNA"/>
</dbReference>
<gene>
    <name evidence="1" type="ORF">L2E82_11076</name>
</gene>
<accession>A0ACB9GEB7</accession>
<name>A0ACB9GEB7_CICIN</name>
<evidence type="ECO:0000313" key="1">
    <source>
        <dbReference type="EMBL" id="KAI3781077.1"/>
    </source>
</evidence>
<reference evidence="1 2" key="2">
    <citation type="journal article" date="2022" name="Mol. Ecol. Resour.">
        <title>The genomes of chicory, endive, great burdock and yacon provide insights into Asteraceae paleo-polyploidization history and plant inulin production.</title>
        <authorList>
            <person name="Fan W."/>
            <person name="Wang S."/>
            <person name="Wang H."/>
            <person name="Wang A."/>
            <person name="Jiang F."/>
            <person name="Liu H."/>
            <person name="Zhao H."/>
            <person name="Xu D."/>
            <person name="Zhang Y."/>
        </authorList>
    </citation>
    <scope>NUCLEOTIDE SEQUENCE [LARGE SCALE GENOMIC DNA]</scope>
    <source>
        <strain evidence="2">cv. Punajuju</strain>
        <tissue evidence="1">Leaves</tissue>
    </source>
</reference>
<comment type="caution">
    <text evidence="1">The sequence shown here is derived from an EMBL/GenBank/DDBJ whole genome shotgun (WGS) entry which is preliminary data.</text>
</comment>